<evidence type="ECO:0000256" key="1">
    <source>
        <dbReference type="SAM" id="MobiDB-lite"/>
    </source>
</evidence>
<name>A0A554LE05_9BACT</name>
<feature type="region of interest" description="Disordered" evidence="1">
    <location>
        <begin position="42"/>
        <end position="94"/>
    </location>
</feature>
<comment type="caution">
    <text evidence="2">The sequence shown here is derived from an EMBL/GenBank/DDBJ whole genome shotgun (WGS) entry which is preliminary data.</text>
</comment>
<dbReference type="Proteomes" id="UP000318296">
    <property type="component" value="Unassembled WGS sequence"/>
</dbReference>
<feature type="compositionally biased region" description="Polar residues" evidence="1">
    <location>
        <begin position="77"/>
        <end position="94"/>
    </location>
</feature>
<gene>
    <name evidence="2" type="ORF">CEN92_358</name>
</gene>
<protein>
    <submittedName>
        <fullName evidence="2">Uncharacterized protein</fullName>
    </submittedName>
</protein>
<evidence type="ECO:0000313" key="2">
    <source>
        <dbReference type="EMBL" id="TSC90879.1"/>
    </source>
</evidence>
<dbReference type="AlphaFoldDB" id="A0A554LE05"/>
<organism evidence="2 3">
    <name type="scientific">Candidatus Berkelbacteria bacterium Licking1014_96</name>
    <dbReference type="NCBI Taxonomy" id="2017149"/>
    <lineage>
        <taxon>Bacteria</taxon>
        <taxon>Candidatus Berkelbacteria</taxon>
    </lineage>
</organism>
<proteinExistence type="predicted"/>
<accession>A0A554LE05</accession>
<sequence>MVPQKCPVCGESFRKVISLGSGRAGLRRICVLEHQTDYFYPDPVPRDYADHTPTQEPAAEPKPRKVKTQKCKPGSPSMKTAQKAVASTQKATAL</sequence>
<evidence type="ECO:0000313" key="3">
    <source>
        <dbReference type="Proteomes" id="UP000318296"/>
    </source>
</evidence>
<dbReference type="EMBL" id="VMGH01000053">
    <property type="protein sequence ID" value="TSC90879.1"/>
    <property type="molecule type" value="Genomic_DNA"/>
</dbReference>
<reference evidence="2 3" key="1">
    <citation type="submission" date="2017-07" db="EMBL/GenBank/DDBJ databases">
        <title>Mechanisms for carbon and nitrogen cycling indicate functional differentiation within the Candidate Phyla Radiation.</title>
        <authorList>
            <person name="Danczak R.E."/>
            <person name="Johnston M.D."/>
            <person name="Kenah C."/>
            <person name="Slattery M."/>
            <person name="Wrighton K.C."/>
            <person name="Wilkins M.J."/>
        </authorList>
    </citation>
    <scope>NUCLEOTIDE SEQUENCE [LARGE SCALE GENOMIC DNA]</scope>
    <source>
        <strain evidence="2">Licking1014_96</strain>
    </source>
</reference>